<gene>
    <name evidence="1" type="ORF">HWQ67_10830</name>
</gene>
<organism evidence="1 2">
    <name type="scientific">Candidatus Magnetobacterium casense</name>
    <dbReference type="NCBI Taxonomy" id="1455061"/>
    <lineage>
        <taxon>Bacteria</taxon>
        <taxon>Pseudomonadati</taxon>
        <taxon>Nitrospirota</taxon>
        <taxon>Thermodesulfovibrionia</taxon>
        <taxon>Thermodesulfovibrionales</taxon>
        <taxon>Candidatus Magnetobacteriaceae</taxon>
        <taxon>Candidatus Magnetobacterium</taxon>
    </lineage>
</organism>
<protein>
    <submittedName>
        <fullName evidence="1">BrnT family toxin</fullName>
    </submittedName>
</protein>
<sequence length="89" mass="10584">MVFEWDELKRLTVMKARNLDFADATTLFDGRYLHTVASPRGTEERWLSIGELGGLIITVVWTWRDDAIRIITMRRARYEEKRAYSKIYN</sequence>
<dbReference type="EMBL" id="JABXWD010000193">
    <property type="protein sequence ID" value="MBV6342080.1"/>
    <property type="molecule type" value="Genomic_DNA"/>
</dbReference>
<evidence type="ECO:0000313" key="2">
    <source>
        <dbReference type="Proteomes" id="UP001196980"/>
    </source>
</evidence>
<name>A0ABS6RZN0_9BACT</name>
<dbReference type="InterPro" id="IPR007460">
    <property type="entry name" value="BrnT_toxin"/>
</dbReference>
<proteinExistence type="predicted"/>
<dbReference type="InterPro" id="IPR038573">
    <property type="entry name" value="BrnT_sf"/>
</dbReference>
<dbReference type="Pfam" id="PF04365">
    <property type="entry name" value="BrnT_toxin"/>
    <property type="match status" value="1"/>
</dbReference>
<dbReference type="RefSeq" id="WP_218252704.1">
    <property type="nucleotide sequence ID" value="NZ_JABXWD010000193.1"/>
</dbReference>
<accession>A0ABS6RZN0</accession>
<dbReference type="Gene3D" id="3.10.450.530">
    <property type="entry name" value="Ribonuclease toxin, BrnT, of type II toxin-antitoxin system"/>
    <property type="match status" value="1"/>
</dbReference>
<reference evidence="1 2" key="1">
    <citation type="journal article" date="2020" name="J Geophys Res Biogeosci">
        <title>Magnetotaxis as an Adaptation to Enable Bacterial Shuttling of Microbial Sulfur and Sulfur Cycling Across Aquatic Oxic#Anoxic Interfaces.</title>
        <authorList>
            <person name="Li J."/>
            <person name="Liu P."/>
            <person name="Wang J."/>
            <person name="Roberts A.P."/>
            <person name="Pan Y."/>
        </authorList>
    </citation>
    <scope>NUCLEOTIDE SEQUENCE [LARGE SCALE GENOMIC DNA]</scope>
    <source>
        <strain evidence="1 2">MYR-1_YQ</strain>
    </source>
</reference>
<keyword evidence="2" id="KW-1185">Reference proteome</keyword>
<comment type="caution">
    <text evidence="1">The sequence shown here is derived from an EMBL/GenBank/DDBJ whole genome shotgun (WGS) entry which is preliminary data.</text>
</comment>
<dbReference type="Proteomes" id="UP001196980">
    <property type="component" value="Unassembled WGS sequence"/>
</dbReference>
<evidence type="ECO:0000313" key="1">
    <source>
        <dbReference type="EMBL" id="MBV6342080.1"/>
    </source>
</evidence>